<organism evidence="1 2">
    <name type="scientific">Liparis tanakae</name>
    <name type="common">Tanaka's snailfish</name>
    <dbReference type="NCBI Taxonomy" id="230148"/>
    <lineage>
        <taxon>Eukaryota</taxon>
        <taxon>Metazoa</taxon>
        <taxon>Chordata</taxon>
        <taxon>Craniata</taxon>
        <taxon>Vertebrata</taxon>
        <taxon>Euteleostomi</taxon>
        <taxon>Actinopterygii</taxon>
        <taxon>Neopterygii</taxon>
        <taxon>Teleostei</taxon>
        <taxon>Neoteleostei</taxon>
        <taxon>Acanthomorphata</taxon>
        <taxon>Eupercaria</taxon>
        <taxon>Perciformes</taxon>
        <taxon>Cottioidei</taxon>
        <taxon>Cottales</taxon>
        <taxon>Liparidae</taxon>
        <taxon>Liparis</taxon>
    </lineage>
</organism>
<sequence length="89" mass="10596">MVNILDSPTGVHTTQERENGEINCLTKTGHLGTCEFAKWMPQSGNLTRRLNWPMRKALNTVQKREKRRDGERWMEVKREHHWRRRGVDV</sequence>
<keyword evidence="2" id="KW-1185">Reference proteome</keyword>
<dbReference type="Proteomes" id="UP000314294">
    <property type="component" value="Unassembled WGS sequence"/>
</dbReference>
<reference evidence="1 2" key="1">
    <citation type="submission" date="2019-03" db="EMBL/GenBank/DDBJ databases">
        <title>First draft genome of Liparis tanakae, snailfish: a comprehensive survey of snailfish specific genes.</title>
        <authorList>
            <person name="Kim W."/>
            <person name="Song I."/>
            <person name="Jeong J.-H."/>
            <person name="Kim D."/>
            <person name="Kim S."/>
            <person name="Ryu S."/>
            <person name="Song J.Y."/>
            <person name="Lee S.K."/>
        </authorList>
    </citation>
    <scope>NUCLEOTIDE SEQUENCE [LARGE SCALE GENOMIC DNA]</scope>
    <source>
        <tissue evidence="1">Muscle</tissue>
    </source>
</reference>
<comment type="caution">
    <text evidence="1">The sequence shown here is derived from an EMBL/GenBank/DDBJ whole genome shotgun (WGS) entry which is preliminary data.</text>
</comment>
<evidence type="ECO:0000313" key="1">
    <source>
        <dbReference type="EMBL" id="TNN73382.1"/>
    </source>
</evidence>
<dbReference type="EMBL" id="SRLO01000125">
    <property type="protein sequence ID" value="TNN73382.1"/>
    <property type="molecule type" value="Genomic_DNA"/>
</dbReference>
<proteinExistence type="predicted"/>
<name>A0A4Z2I7W3_9TELE</name>
<dbReference type="AlphaFoldDB" id="A0A4Z2I7W3"/>
<protein>
    <submittedName>
        <fullName evidence="1">Uncharacterized protein</fullName>
    </submittedName>
</protein>
<accession>A0A4Z2I7W3</accession>
<evidence type="ECO:0000313" key="2">
    <source>
        <dbReference type="Proteomes" id="UP000314294"/>
    </source>
</evidence>
<gene>
    <name evidence="1" type="ORF">EYF80_016336</name>
</gene>